<evidence type="ECO:0000313" key="4">
    <source>
        <dbReference type="EMBL" id="AYA49906.1"/>
    </source>
</evidence>
<dbReference type="EMBL" id="MG601581">
    <property type="protein sequence ID" value="AYA49906.1"/>
    <property type="molecule type" value="mRNA"/>
</dbReference>
<keyword evidence="1 2" id="KW-0193">Cuticle</keyword>
<name>A0A3Q8HNU2_LEPDE</name>
<dbReference type="PANTHER" id="PTHR10380:SF237">
    <property type="entry name" value="CUTICULAR PROTEIN 65AU, ISOFORM A-RELATED"/>
    <property type="match status" value="1"/>
</dbReference>
<dbReference type="PANTHER" id="PTHR10380">
    <property type="entry name" value="CUTICLE PROTEIN"/>
    <property type="match status" value="1"/>
</dbReference>
<evidence type="ECO:0000256" key="2">
    <source>
        <dbReference type="PROSITE-ProRule" id="PRU00497"/>
    </source>
</evidence>
<dbReference type="GO" id="GO:0008010">
    <property type="term" value="F:structural constituent of chitin-based larval cuticle"/>
    <property type="evidence" value="ECO:0007669"/>
    <property type="project" value="TreeGrafter"/>
</dbReference>
<protein>
    <submittedName>
        <fullName evidence="4">Cuticular protein 115</fullName>
    </submittedName>
</protein>
<dbReference type="AlphaFoldDB" id="A0A3Q8HNU2"/>
<evidence type="ECO:0000256" key="1">
    <source>
        <dbReference type="ARBA" id="ARBA00022460"/>
    </source>
</evidence>
<dbReference type="OrthoDB" id="6343684at2759"/>
<dbReference type="InterPro" id="IPR000618">
    <property type="entry name" value="Insect_cuticle"/>
</dbReference>
<dbReference type="PRINTS" id="PR00947">
    <property type="entry name" value="CUTICLE"/>
</dbReference>
<dbReference type="GO" id="GO:0062129">
    <property type="term" value="C:chitin-based extracellular matrix"/>
    <property type="evidence" value="ECO:0007669"/>
    <property type="project" value="TreeGrafter"/>
</dbReference>
<proteinExistence type="evidence at transcript level"/>
<dbReference type="Pfam" id="PF00379">
    <property type="entry name" value="Chitin_bind_4"/>
    <property type="match status" value="1"/>
</dbReference>
<accession>A0A3Q8HNU2</accession>
<dbReference type="InterPro" id="IPR031311">
    <property type="entry name" value="CHIT_BIND_RR_consensus"/>
</dbReference>
<keyword evidence="3" id="KW-0732">Signal</keyword>
<dbReference type="InterPro" id="IPR050468">
    <property type="entry name" value="Cuticle_Struct_Prot"/>
</dbReference>
<sequence>MELTGFLLFGLIAIAIATNEPVTTPQDYYTNQLHQNQFNPYNTRFYQPNRYNRPGYYNNDYHKYNSGSYFNNDYYNKDYYNKNYYNNEYYQKYNQDAKNAGILRFVNDAQPDGSYKFGFETQNGIAAEQQGVVRIIGDQTAPVVVQGFYRYTSPEGIPVEVRYTADEFGYHPQGNAIPGQGHGLTYKSAVIPEAAAQQK</sequence>
<reference evidence="4" key="1">
    <citation type="submission" date="2017-11" db="EMBL/GenBank/DDBJ databases">
        <authorList>
            <person name="Wang Y.-W."/>
            <person name="Wan P.-J."/>
            <person name="Li G.-Q."/>
        </authorList>
    </citation>
    <scope>NUCLEOTIDE SEQUENCE</scope>
</reference>
<dbReference type="PROSITE" id="PS00233">
    <property type="entry name" value="CHIT_BIND_RR_1"/>
    <property type="match status" value="1"/>
</dbReference>
<feature type="chain" id="PRO_5018726516" evidence="3">
    <location>
        <begin position="18"/>
        <end position="199"/>
    </location>
</feature>
<organism evidence="4">
    <name type="scientific">Leptinotarsa decemlineata</name>
    <name type="common">Colorado potato beetle</name>
    <name type="synonym">Doryphora decemlineata</name>
    <dbReference type="NCBI Taxonomy" id="7539"/>
    <lineage>
        <taxon>Eukaryota</taxon>
        <taxon>Metazoa</taxon>
        <taxon>Ecdysozoa</taxon>
        <taxon>Arthropoda</taxon>
        <taxon>Hexapoda</taxon>
        <taxon>Insecta</taxon>
        <taxon>Pterygota</taxon>
        <taxon>Neoptera</taxon>
        <taxon>Endopterygota</taxon>
        <taxon>Coleoptera</taxon>
        <taxon>Polyphaga</taxon>
        <taxon>Cucujiformia</taxon>
        <taxon>Chrysomeloidea</taxon>
        <taxon>Chrysomelidae</taxon>
        <taxon>Chrysomelinae</taxon>
        <taxon>Doryphorini</taxon>
        <taxon>Leptinotarsa</taxon>
    </lineage>
</organism>
<evidence type="ECO:0000256" key="3">
    <source>
        <dbReference type="SAM" id="SignalP"/>
    </source>
</evidence>
<dbReference type="PROSITE" id="PS51155">
    <property type="entry name" value="CHIT_BIND_RR_2"/>
    <property type="match status" value="1"/>
</dbReference>
<feature type="signal peptide" evidence="3">
    <location>
        <begin position="1"/>
        <end position="17"/>
    </location>
</feature>